<feature type="domain" description="Protein kinase" evidence="20">
    <location>
        <begin position="412"/>
        <end position="683"/>
    </location>
</feature>
<keyword evidence="22" id="KW-1185">Reference proteome</keyword>
<feature type="compositionally biased region" description="Polar residues" evidence="17">
    <location>
        <begin position="688"/>
        <end position="710"/>
    </location>
</feature>
<comment type="subcellular location">
    <subcellularLocation>
        <location evidence="1">Membrane</location>
        <topology evidence="1">Single-pass type I membrane protein</topology>
    </subcellularLocation>
</comment>
<dbReference type="InterPro" id="IPR011009">
    <property type="entry name" value="Kinase-like_dom_sf"/>
</dbReference>
<dbReference type="GO" id="GO:0007166">
    <property type="term" value="P:cell surface receptor signaling pathway"/>
    <property type="evidence" value="ECO:0007669"/>
    <property type="project" value="InterPro"/>
</dbReference>
<dbReference type="InterPro" id="IPR000719">
    <property type="entry name" value="Prot_kinase_dom"/>
</dbReference>
<dbReference type="PROSITE" id="PS00108">
    <property type="entry name" value="PROTEIN_KINASE_ST"/>
    <property type="match status" value="1"/>
</dbReference>
<dbReference type="PROSITE" id="PS50011">
    <property type="entry name" value="PROTEIN_KINASE_DOM"/>
    <property type="match status" value="1"/>
</dbReference>
<evidence type="ECO:0000256" key="14">
    <source>
        <dbReference type="ARBA" id="ARBA00047558"/>
    </source>
</evidence>
<dbReference type="CDD" id="cd00054">
    <property type="entry name" value="EGF_CA"/>
    <property type="match status" value="1"/>
</dbReference>
<feature type="region of interest" description="Disordered" evidence="17">
    <location>
        <begin position="685"/>
        <end position="734"/>
    </location>
</feature>
<evidence type="ECO:0000256" key="1">
    <source>
        <dbReference type="ARBA" id="ARBA00004479"/>
    </source>
</evidence>
<name>A0AAN7LEK3_TRANT</name>
<dbReference type="Gene3D" id="1.10.510.10">
    <property type="entry name" value="Transferase(Phosphotransferase) domain 1"/>
    <property type="match status" value="1"/>
</dbReference>
<dbReference type="Pfam" id="PF08488">
    <property type="entry name" value="WAK"/>
    <property type="match status" value="1"/>
</dbReference>
<dbReference type="GO" id="GO:0005886">
    <property type="term" value="C:plasma membrane"/>
    <property type="evidence" value="ECO:0007669"/>
    <property type="project" value="TreeGrafter"/>
</dbReference>
<keyword evidence="5 18" id="KW-0812">Transmembrane</keyword>
<reference evidence="21 22" key="1">
    <citation type="journal article" date="2023" name="Hortic Res">
        <title>Pangenome of water caltrop reveals structural variations and asymmetric subgenome divergence after allopolyploidization.</title>
        <authorList>
            <person name="Zhang X."/>
            <person name="Chen Y."/>
            <person name="Wang L."/>
            <person name="Yuan Y."/>
            <person name="Fang M."/>
            <person name="Shi L."/>
            <person name="Lu R."/>
            <person name="Comes H.P."/>
            <person name="Ma Y."/>
            <person name="Chen Y."/>
            <person name="Huang G."/>
            <person name="Zhou Y."/>
            <person name="Zheng Z."/>
            <person name="Qiu Y."/>
        </authorList>
    </citation>
    <scope>NUCLEOTIDE SEQUENCE [LARGE SCALE GENOMIC DNA]</scope>
    <source>
        <strain evidence="21">F231</strain>
    </source>
</reference>
<evidence type="ECO:0000256" key="8">
    <source>
        <dbReference type="ARBA" id="ARBA00022777"/>
    </source>
</evidence>
<evidence type="ECO:0000256" key="6">
    <source>
        <dbReference type="ARBA" id="ARBA00022729"/>
    </source>
</evidence>
<proteinExistence type="predicted"/>
<dbReference type="Proteomes" id="UP001346149">
    <property type="component" value="Unassembled WGS sequence"/>
</dbReference>
<keyword evidence="10 18" id="KW-1133">Transmembrane helix</keyword>
<keyword evidence="4" id="KW-0808">Transferase</keyword>
<evidence type="ECO:0000259" key="20">
    <source>
        <dbReference type="PROSITE" id="PS50011"/>
    </source>
</evidence>
<keyword evidence="11 18" id="KW-0472">Membrane</keyword>
<dbReference type="InterPro" id="IPR001245">
    <property type="entry name" value="Ser-Thr/Tyr_kinase_cat_dom"/>
</dbReference>
<dbReference type="Gene3D" id="3.30.200.20">
    <property type="entry name" value="Phosphorylase Kinase, domain 1"/>
    <property type="match status" value="1"/>
</dbReference>
<dbReference type="Pfam" id="PF07714">
    <property type="entry name" value="PK_Tyr_Ser-Thr"/>
    <property type="match status" value="1"/>
</dbReference>
<keyword evidence="12" id="KW-1015">Disulfide bond</keyword>
<dbReference type="PROSITE" id="PS00107">
    <property type="entry name" value="PROTEIN_KINASE_ATP"/>
    <property type="match status" value="1"/>
</dbReference>
<evidence type="ECO:0000256" key="7">
    <source>
        <dbReference type="ARBA" id="ARBA00022741"/>
    </source>
</evidence>
<sequence>MGIMQLMLEVLLLLCFFKLGSLAEASVDYSLSKSNCLAKCGNITFPFPFGIGHECFMDDWYEIVCKDNNSVPWLKKLDLQVLNVSLNQGSFGEDATIIVNYPITYSDVGCRRNQSRPSAPLKGSPYILSSAQNVYVAVGCNNLAMLECEDEPLFLGCKTRCAGANTSRYSACNGYDCCQTRIPSGMQAFNIDVSMADHNTGPSAAEGDCRFAFLVQQDKFHPSQTDLYALQEEGYLPVVLQWGVQNTSFPGSLGVKVNSGSRSPSVPSLCHTVSKFSNTTPFITCFCNNGYDGNPYFLGGCRDVNECENDGNLCAPHKCRNLPGTFQCVKDKRTALFIVIGVVSSCGSLVLIILAWLVYTKIKKRREAKLRQKFFKRNGGHILQQHLLSAEGNAEKGRLFSSNELDKATDYFNKDRVVGKGGHGTVYKGMLADGRIVAIKKSLAMEEADVEIFINEVLILSQINHRNVVKLLGCCLESEAPLLVYEFIANGTLYQYLNDKESPVSWAARLRIAAEIAGALFYLHSSASTPIYHRDVKSSNILLDDKHQAKIADFGTSRTVALDQTHVTTLVQGTFGYLDPEYFQSSQFTDKSDVYSFGVVLVELLTGQKPVSSTRTNEGRSLALYFMISMENNLLLDILDAPVKEQGREEDITAVARLAKRCLNLKGRKRPTMKEVLIELEGIRNSVPHESSTDQDQGNNEGANATTSAAGESDKNADVISQSDIDSLLPSDSW</sequence>
<dbReference type="EMBL" id="JAXQNO010000014">
    <property type="protein sequence ID" value="KAK4784886.1"/>
    <property type="molecule type" value="Genomic_DNA"/>
</dbReference>
<evidence type="ECO:0000256" key="5">
    <source>
        <dbReference type="ARBA" id="ARBA00022692"/>
    </source>
</evidence>
<evidence type="ECO:0000256" key="17">
    <source>
        <dbReference type="SAM" id="MobiDB-lite"/>
    </source>
</evidence>
<evidence type="ECO:0000256" key="13">
    <source>
        <dbReference type="ARBA" id="ARBA00023180"/>
    </source>
</evidence>
<dbReference type="InterPro" id="IPR013695">
    <property type="entry name" value="WAK"/>
</dbReference>
<dbReference type="GO" id="GO:0005524">
    <property type="term" value="F:ATP binding"/>
    <property type="evidence" value="ECO:0007669"/>
    <property type="project" value="UniProtKB-UniRule"/>
</dbReference>
<evidence type="ECO:0000256" key="15">
    <source>
        <dbReference type="ARBA" id="ARBA00047951"/>
    </source>
</evidence>
<evidence type="ECO:0000256" key="4">
    <source>
        <dbReference type="ARBA" id="ARBA00022679"/>
    </source>
</evidence>
<dbReference type="GO" id="GO:0004674">
    <property type="term" value="F:protein serine/threonine kinase activity"/>
    <property type="evidence" value="ECO:0007669"/>
    <property type="project" value="UniProtKB-KW"/>
</dbReference>
<keyword evidence="8" id="KW-0418">Kinase</keyword>
<evidence type="ECO:0000256" key="2">
    <source>
        <dbReference type="ARBA" id="ARBA00022527"/>
    </source>
</evidence>
<evidence type="ECO:0000256" key="9">
    <source>
        <dbReference type="ARBA" id="ARBA00022840"/>
    </source>
</evidence>
<dbReference type="GO" id="GO:0030247">
    <property type="term" value="F:polysaccharide binding"/>
    <property type="evidence" value="ECO:0007669"/>
    <property type="project" value="InterPro"/>
</dbReference>
<dbReference type="InterPro" id="IPR045274">
    <property type="entry name" value="WAK-like"/>
</dbReference>
<evidence type="ECO:0000256" key="10">
    <source>
        <dbReference type="ARBA" id="ARBA00022989"/>
    </source>
</evidence>
<evidence type="ECO:0000256" key="12">
    <source>
        <dbReference type="ARBA" id="ARBA00023157"/>
    </source>
</evidence>
<evidence type="ECO:0000256" key="19">
    <source>
        <dbReference type="SAM" id="SignalP"/>
    </source>
</evidence>
<organism evidence="21 22">
    <name type="scientific">Trapa natans</name>
    <name type="common">Water chestnut</name>
    <dbReference type="NCBI Taxonomy" id="22666"/>
    <lineage>
        <taxon>Eukaryota</taxon>
        <taxon>Viridiplantae</taxon>
        <taxon>Streptophyta</taxon>
        <taxon>Embryophyta</taxon>
        <taxon>Tracheophyta</taxon>
        <taxon>Spermatophyta</taxon>
        <taxon>Magnoliopsida</taxon>
        <taxon>eudicotyledons</taxon>
        <taxon>Gunneridae</taxon>
        <taxon>Pentapetalae</taxon>
        <taxon>rosids</taxon>
        <taxon>malvids</taxon>
        <taxon>Myrtales</taxon>
        <taxon>Lythraceae</taxon>
        <taxon>Trapa</taxon>
    </lineage>
</organism>
<evidence type="ECO:0000313" key="21">
    <source>
        <dbReference type="EMBL" id="KAK4784886.1"/>
    </source>
</evidence>
<dbReference type="AlphaFoldDB" id="A0AAN7LEK3"/>
<dbReference type="FunFam" id="3.30.200.20:FF:000043">
    <property type="entry name" value="Wall-associated receptor kinase 2"/>
    <property type="match status" value="1"/>
</dbReference>
<dbReference type="PANTHER" id="PTHR27005">
    <property type="entry name" value="WALL-ASSOCIATED RECEPTOR KINASE-LIKE 21"/>
    <property type="match status" value="1"/>
</dbReference>
<dbReference type="SUPFAM" id="SSF56112">
    <property type="entry name" value="Protein kinase-like (PK-like)"/>
    <property type="match status" value="1"/>
</dbReference>
<dbReference type="SMART" id="SM00220">
    <property type="entry name" value="S_TKc"/>
    <property type="match status" value="1"/>
</dbReference>
<feature type="compositionally biased region" description="Polar residues" evidence="17">
    <location>
        <begin position="719"/>
        <end position="734"/>
    </location>
</feature>
<dbReference type="Gene3D" id="2.10.25.10">
    <property type="entry name" value="Laminin"/>
    <property type="match status" value="1"/>
</dbReference>
<keyword evidence="13" id="KW-0325">Glycoprotein</keyword>
<feature type="transmembrane region" description="Helical" evidence="18">
    <location>
        <begin position="335"/>
        <end position="359"/>
    </location>
</feature>
<keyword evidence="9 16" id="KW-0067">ATP-binding</keyword>
<dbReference type="InterPro" id="IPR025287">
    <property type="entry name" value="WAK_GUB"/>
</dbReference>
<evidence type="ECO:0000256" key="11">
    <source>
        <dbReference type="ARBA" id="ARBA00023136"/>
    </source>
</evidence>
<evidence type="ECO:0000256" key="3">
    <source>
        <dbReference type="ARBA" id="ARBA00022553"/>
    </source>
</evidence>
<dbReference type="CDD" id="cd14066">
    <property type="entry name" value="STKc_IRAK"/>
    <property type="match status" value="1"/>
</dbReference>
<feature type="chain" id="PRO_5042870900" description="Protein kinase domain-containing protein" evidence="19">
    <location>
        <begin position="23"/>
        <end position="734"/>
    </location>
</feature>
<feature type="binding site" evidence="16">
    <location>
        <position position="441"/>
    </location>
    <ligand>
        <name>ATP</name>
        <dbReference type="ChEBI" id="CHEBI:30616"/>
    </ligand>
</feature>
<accession>A0AAN7LEK3</accession>
<keyword evidence="3" id="KW-0597">Phosphoprotein</keyword>
<dbReference type="Pfam" id="PF13947">
    <property type="entry name" value="GUB_WAK_bind"/>
    <property type="match status" value="1"/>
</dbReference>
<dbReference type="FunFam" id="1.10.510.10:FF:000084">
    <property type="entry name" value="Wall-associated receptor kinase 2"/>
    <property type="match status" value="1"/>
</dbReference>
<dbReference type="PANTHER" id="PTHR27005:SF526">
    <property type="entry name" value="WALL ASSOCIATED KINASE-LIKE PROTEIN"/>
    <property type="match status" value="1"/>
</dbReference>
<comment type="catalytic activity">
    <reaction evidence="14">
        <text>L-seryl-[protein] + ATP = O-phospho-L-seryl-[protein] + ADP + H(+)</text>
        <dbReference type="Rhea" id="RHEA:17989"/>
        <dbReference type="Rhea" id="RHEA-COMP:9863"/>
        <dbReference type="Rhea" id="RHEA-COMP:11604"/>
        <dbReference type="ChEBI" id="CHEBI:15378"/>
        <dbReference type="ChEBI" id="CHEBI:29999"/>
        <dbReference type="ChEBI" id="CHEBI:30616"/>
        <dbReference type="ChEBI" id="CHEBI:83421"/>
        <dbReference type="ChEBI" id="CHEBI:456216"/>
    </reaction>
</comment>
<comment type="catalytic activity">
    <reaction evidence="15">
        <text>L-threonyl-[protein] + ATP = O-phospho-L-threonyl-[protein] + ADP + H(+)</text>
        <dbReference type="Rhea" id="RHEA:46608"/>
        <dbReference type="Rhea" id="RHEA-COMP:11060"/>
        <dbReference type="Rhea" id="RHEA-COMP:11605"/>
        <dbReference type="ChEBI" id="CHEBI:15378"/>
        <dbReference type="ChEBI" id="CHEBI:30013"/>
        <dbReference type="ChEBI" id="CHEBI:30616"/>
        <dbReference type="ChEBI" id="CHEBI:61977"/>
        <dbReference type="ChEBI" id="CHEBI:456216"/>
    </reaction>
</comment>
<dbReference type="PROSITE" id="PS01187">
    <property type="entry name" value="EGF_CA"/>
    <property type="match status" value="1"/>
</dbReference>
<dbReference type="InterPro" id="IPR018097">
    <property type="entry name" value="EGF_Ca-bd_CS"/>
</dbReference>
<evidence type="ECO:0000313" key="22">
    <source>
        <dbReference type="Proteomes" id="UP001346149"/>
    </source>
</evidence>
<dbReference type="InterPro" id="IPR017441">
    <property type="entry name" value="Protein_kinase_ATP_BS"/>
</dbReference>
<evidence type="ECO:0000256" key="16">
    <source>
        <dbReference type="PROSITE-ProRule" id="PRU10141"/>
    </source>
</evidence>
<keyword evidence="6 19" id="KW-0732">Signal</keyword>
<comment type="caution">
    <text evidence="21">The sequence shown here is derived from an EMBL/GenBank/DDBJ whole genome shotgun (WGS) entry which is preliminary data.</text>
</comment>
<gene>
    <name evidence="21" type="ORF">SAY86_019254</name>
</gene>
<keyword evidence="2" id="KW-0723">Serine/threonine-protein kinase</keyword>
<dbReference type="GO" id="GO:0005509">
    <property type="term" value="F:calcium ion binding"/>
    <property type="evidence" value="ECO:0007669"/>
    <property type="project" value="InterPro"/>
</dbReference>
<evidence type="ECO:0000256" key="18">
    <source>
        <dbReference type="SAM" id="Phobius"/>
    </source>
</evidence>
<dbReference type="InterPro" id="IPR008271">
    <property type="entry name" value="Ser/Thr_kinase_AS"/>
</dbReference>
<keyword evidence="7 16" id="KW-0547">Nucleotide-binding</keyword>
<feature type="signal peptide" evidence="19">
    <location>
        <begin position="1"/>
        <end position="22"/>
    </location>
</feature>
<protein>
    <recommendedName>
        <fullName evidence="20">Protein kinase domain-containing protein</fullName>
    </recommendedName>
</protein>